<evidence type="ECO:0000313" key="2">
    <source>
        <dbReference type="EMBL" id="AHH19610.1"/>
    </source>
</evidence>
<dbReference type="GO" id="GO:0006950">
    <property type="term" value="P:response to stress"/>
    <property type="evidence" value="ECO:0007669"/>
    <property type="project" value="TreeGrafter"/>
</dbReference>
<name>W5TJS4_9NOCA</name>
<dbReference type="SUPFAM" id="SSF46785">
    <property type="entry name" value="Winged helix' DNA-binding domain"/>
    <property type="match status" value="1"/>
</dbReference>
<dbReference type="AlphaFoldDB" id="W5TJS4"/>
<dbReference type="PRINTS" id="PR00598">
    <property type="entry name" value="HTHMARR"/>
</dbReference>
<dbReference type="OrthoDB" id="5148120at2"/>
<sequence length="157" mass="17083">MRAFRTYHCRVEDSELARDLEQALGQLLLRRNRRSLYDAVLEAAPTGVDRQTYRVLSGLARLGPQSAARLADEVGIDRSGASRYADRLESAGLLERSPDPSDGRATLLTLTPAGLDAVAVLRDALTRHLATRIADWPAGQAQALIDGIRLLVDAPPD</sequence>
<accession>W5TJS4</accession>
<gene>
    <name evidence="2" type="ORF">NONO_c48260</name>
</gene>
<dbReference type="InterPro" id="IPR036390">
    <property type="entry name" value="WH_DNA-bd_sf"/>
</dbReference>
<organism evidence="2 3">
    <name type="scientific">Nocardia nova SH22a</name>
    <dbReference type="NCBI Taxonomy" id="1415166"/>
    <lineage>
        <taxon>Bacteria</taxon>
        <taxon>Bacillati</taxon>
        <taxon>Actinomycetota</taxon>
        <taxon>Actinomycetes</taxon>
        <taxon>Mycobacteriales</taxon>
        <taxon>Nocardiaceae</taxon>
        <taxon>Nocardia</taxon>
    </lineage>
</organism>
<dbReference type="Proteomes" id="UP000019150">
    <property type="component" value="Chromosome"/>
</dbReference>
<feature type="domain" description="HTH marR-type" evidence="1">
    <location>
        <begin position="13"/>
        <end position="153"/>
    </location>
</feature>
<dbReference type="GO" id="GO:0003700">
    <property type="term" value="F:DNA-binding transcription factor activity"/>
    <property type="evidence" value="ECO:0007669"/>
    <property type="project" value="InterPro"/>
</dbReference>
<dbReference type="Pfam" id="PF12802">
    <property type="entry name" value="MarR_2"/>
    <property type="match status" value="1"/>
</dbReference>
<dbReference type="InterPro" id="IPR036388">
    <property type="entry name" value="WH-like_DNA-bd_sf"/>
</dbReference>
<evidence type="ECO:0000313" key="3">
    <source>
        <dbReference type="Proteomes" id="UP000019150"/>
    </source>
</evidence>
<dbReference type="PANTHER" id="PTHR33164:SF57">
    <property type="entry name" value="MARR-FAMILY TRANSCRIPTIONAL REGULATOR"/>
    <property type="match status" value="1"/>
</dbReference>
<dbReference type="InterPro" id="IPR039422">
    <property type="entry name" value="MarR/SlyA-like"/>
</dbReference>
<dbReference type="EMBL" id="CP006850">
    <property type="protein sequence ID" value="AHH19610.1"/>
    <property type="molecule type" value="Genomic_DNA"/>
</dbReference>
<dbReference type="PATRIC" id="fig|1415166.3.peg.4975"/>
<dbReference type="PANTHER" id="PTHR33164">
    <property type="entry name" value="TRANSCRIPTIONAL REGULATOR, MARR FAMILY"/>
    <property type="match status" value="1"/>
</dbReference>
<dbReference type="KEGG" id="nno:NONO_c48260"/>
<protein>
    <submittedName>
        <fullName evidence="2">Putative transcriptional regulator, MarR family</fullName>
    </submittedName>
</protein>
<dbReference type="Gene3D" id="1.10.10.10">
    <property type="entry name" value="Winged helix-like DNA-binding domain superfamily/Winged helix DNA-binding domain"/>
    <property type="match status" value="1"/>
</dbReference>
<keyword evidence="3" id="KW-1185">Reference proteome</keyword>
<proteinExistence type="predicted"/>
<dbReference type="SMART" id="SM00347">
    <property type="entry name" value="HTH_MARR"/>
    <property type="match status" value="1"/>
</dbReference>
<dbReference type="InterPro" id="IPR000835">
    <property type="entry name" value="HTH_MarR-typ"/>
</dbReference>
<dbReference type="HOGENOM" id="CLU_083287_15_0_11"/>
<dbReference type="PROSITE" id="PS50995">
    <property type="entry name" value="HTH_MARR_2"/>
    <property type="match status" value="1"/>
</dbReference>
<evidence type="ECO:0000259" key="1">
    <source>
        <dbReference type="PROSITE" id="PS50995"/>
    </source>
</evidence>
<dbReference type="eggNOG" id="COG1846">
    <property type="taxonomic scope" value="Bacteria"/>
</dbReference>
<reference evidence="2 3" key="1">
    <citation type="journal article" date="2014" name="Appl. Environ. Microbiol.">
        <title>Insights into the Microbial Degradation of Rubber and Gutta-Percha by Analysis of the Complete Genome of Nocardia nova SH22a.</title>
        <authorList>
            <person name="Luo Q."/>
            <person name="Hiessl S."/>
            <person name="Poehlein A."/>
            <person name="Daniel R."/>
            <person name="Steinbuchel A."/>
        </authorList>
    </citation>
    <scope>NUCLEOTIDE SEQUENCE [LARGE SCALE GENOMIC DNA]</scope>
    <source>
        <strain evidence="2">SH22a</strain>
    </source>
</reference>